<evidence type="ECO:0000256" key="3">
    <source>
        <dbReference type="ARBA" id="ARBA00022840"/>
    </source>
</evidence>
<dbReference type="GO" id="GO:0005737">
    <property type="term" value="C:cytoplasm"/>
    <property type="evidence" value="ECO:0007669"/>
    <property type="project" value="TreeGrafter"/>
</dbReference>
<dbReference type="InterPro" id="IPR028299">
    <property type="entry name" value="ClpA/B_CS2"/>
</dbReference>
<dbReference type="Pfam" id="PF17871">
    <property type="entry name" value="AAA_lid_9"/>
    <property type="match status" value="1"/>
</dbReference>
<dbReference type="Pfam" id="PF02861">
    <property type="entry name" value="Clp_N"/>
    <property type="match status" value="1"/>
</dbReference>
<dbReference type="Gene3D" id="1.10.1780.10">
    <property type="entry name" value="Clp, N-terminal domain"/>
    <property type="match status" value="1"/>
</dbReference>
<keyword evidence="3 6" id="KW-0067">ATP-binding</keyword>
<dbReference type="Pfam" id="PF07724">
    <property type="entry name" value="AAA_2"/>
    <property type="match status" value="1"/>
</dbReference>
<gene>
    <name evidence="8" type="ORF">IAB27_04295</name>
</gene>
<dbReference type="InterPro" id="IPR050130">
    <property type="entry name" value="ClpA_ClpB"/>
</dbReference>
<sequence length="765" mass="86404">MFGNFEEEARKVLVMAKKEMHDLKHPYVSSEHLLLAILKLSSEISDRLKEYDLDYNSFKAEIIKVIGTGSKSSEWFLYTPLLKRILENAVCDARDNNNGIVTVNHLFASLLEEGEGVAIRILVGMGIDIDELYDDFAYKLVSKSSNKKLLIDEIGTDLNKKAMAGMLDPVTGRDKEIKRVLEILSRRGKNNPLLIGDAGVGKTAIVEELASMIVRGEVPLNLRGKRIISLDMASSVAGTKYRGEFEERMNQILKEIEENDDIILFIDEIHTLVGAGGAEGAIDASNIFKPALARGKIRCIGATTTEEYKKFIEKDKALERRFQKVVIEAPDVKTVKDILVNLKEIYEGYHKVILDDGILDLIIDLSERYMYNRRQPDKAIDILDEVCAKVSIKEGKNLKEYRRCNKELKDVIANKKKAIIDNDFELASSYKTEESKLMNDINNLELLLYKKSPRRVTKHDVAEVVCEKTGIPVYELLSEKKTIIKKSLDILKKKIYGQEEAVRAASDIAKKIKLGFNDKCYSMLFCGPSGVGKTALAKELGKCLAGNNVIRLDMSEYKEAHSISKIIGAPPGYIGYEDVGNVLEEVRNKPFSVLILDEIEKAHRDIINLFLGVLDEGVMKDSRGNEVRFDNVVIIMTSNSGFNEINVGFNNENNLSSKLNDSFSIPFMNRVDKVIMFNYLKKEDIDNIINDKLKDLKHKYKDKITINIGDSVLDEIREKANYKLYGARKISKIIKDDIENKVIDALINNKEKINIKGLKEENVIL</sequence>
<dbReference type="PANTHER" id="PTHR11638:SF175">
    <property type="entry name" value="ATP-DEPENDENT CLP PROTEASE, ATP-BINDING SUBUNIT CLPC"/>
    <property type="match status" value="1"/>
</dbReference>
<dbReference type="GO" id="GO:0006508">
    <property type="term" value="P:proteolysis"/>
    <property type="evidence" value="ECO:0007669"/>
    <property type="project" value="UniProtKB-KW"/>
</dbReference>
<evidence type="ECO:0000313" key="8">
    <source>
        <dbReference type="EMBL" id="HIQ90826.1"/>
    </source>
</evidence>
<dbReference type="InterPro" id="IPR036628">
    <property type="entry name" value="Clp_N_dom_sf"/>
</dbReference>
<reference evidence="8" key="2">
    <citation type="journal article" date="2021" name="PeerJ">
        <title>Extensive microbial diversity within the chicken gut microbiome revealed by metagenomics and culture.</title>
        <authorList>
            <person name="Gilroy R."/>
            <person name="Ravi A."/>
            <person name="Getino M."/>
            <person name="Pursley I."/>
            <person name="Horton D.L."/>
            <person name="Alikhan N.F."/>
            <person name="Baker D."/>
            <person name="Gharbi K."/>
            <person name="Hall N."/>
            <person name="Watson M."/>
            <person name="Adriaenssens E.M."/>
            <person name="Foster-Nyarko E."/>
            <person name="Jarju S."/>
            <person name="Secka A."/>
            <person name="Antonio M."/>
            <person name="Oren A."/>
            <person name="Chaudhuri R.R."/>
            <person name="La Ragione R."/>
            <person name="Hildebrand F."/>
            <person name="Pallen M.J."/>
        </authorList>
    </citation>
    <scope>NUCLEOTIDE SEQUENCE</scope>
    <source>
        <strain evidence="8">CHK147-3167</strain>
    </source>
</reference>
<dbReference type="PROSITE" id="PS51903">
    <property type="entry name" value="CLP_R"/>
    <property type="match status" value="1"/>
</dbReference>
<dbReference type="Proteomes" id="UP000886786">
    <property type="component" value="Unassembled WGS sequence"/>
</dbReference>
<protein>
    <submittedName>
        <fullName evidence="8">ATP-dependent Clp protease ATP-binding subunit</fullName>
    </submittedName>
</protein>
<dbReference type="GO" id="GO:0005524">
    <property type="term" value="F:ATP binding"/>
    <property type="evidence" value="ECO:0007669"/>
    <property type="project" value="UniProtKB-KW"/>
</dbReference>
<dbReference type="SUPFAM" id="SSF52540">
    <property type="entry name" value="P-loop containing nucleoside triphosphate hydrolases"/>
    <property type="match status" value="2"/>
</dbReference>
<dbReference type="CDD" id="cd00009">
    <property type="entry name" value="AAA"/>
    <property type="match status" value="1"/>
</dbReference>
<dbReference type="InterPro" id="IPR004176">
    <property type="entry name" value="Clp_R_N"/>
</dbReference>
<comment type="similarity">
    <text evidence="6">Belongs to the ClpA/ClpB family.</text>
</comment>
<keyword evidence="1 5" id="KW-0677">Repeat</keyword>
<evidence type="ECO:0000256" key="6">
    <source>
        <dbReference type="RuleBase" id="RU004432"/>
    </source>
</evidence>
<dbReference type="CDD" id="cd19499">
    <property type="entry name" value="RecA-like_ClpB_Hsp104-like"/>
    <property type="match status" value="1"/>
</dbReference>
<evidence type="ECO:0000256" key="2">
    <source>
        <dbReference type="ARBA" id="ARBA00022741"/>
    </source>
</evidence>
<comment type="caution">
    <text evidence="8">The sequence shown here is derived from an EMBL/GenBank/DDBJ whole genome shotgun (WGS) entry which is preliminary data.</text>
</comment>
<dbReference type="Gene3D" id="1.10.8.60">
    <property type="match status" value="2"/>
</dbReference>
<dbReference type="PROSITE" id="PS00870">
    <property type="entry name" value="CLPAB_1"/>
    <property type="match status" value="1"/>
</dbReference>
<dbReference type="SMART" id="SM01086">
    <property type="entry name" value="ClpB_D2-small"/>
    <property type="match status" value="1"/>
</dbReference>
<dbReference type="InterPro" id="IPR018368">
    <property type="entry name" value="ClpA/B_CS1"/>
</dbReference>
<dbReference type="PROSITE" id="PS00871">
    <property type="entry name" value="CLPAB_2"/>
    <property type="match status" value="1"/>
</dbReference>
<accession>A0A9D1CZW9</accession>
<evidence type="ECO:0000313" key="9">
    <source>
        <dbReference type="Proteomes" id="UP000886786"/>
    </source>
</evidence>
<evidence type="ECO:0000256" key="4">
    <source>
        <dbReference type="ARBA" id="ARBA00023186"/>
    </source>
</evidence>
<dbReference type="InterPro" id="IPR041546">
    <property type="entry name" value="ClpA/ClpB_AAA_lid"/>
</dbReference>
<feature type="domain" description="Clp R" evidence="7">
    <location>
        <begin position="2"/>
        <end position="143"/>
    </location>
</feature>
<dbReference type="Pfam" id="PF00004">
    <property type="entry name" value="AAA"/>
    <property type="match status" value="1"/>
</dbReference>
<dbReference type="InterPro" id="IPR003959">
    <property type="entry name" value="ATPase_AAA_core"/>
</dbReference>
<dbReference type="Gene3D" id="4.10.860.10">
    <property type="entry name" value="UVR domain"/>
    <property type="match status" value="1"/>
</dbReference>
<dbReference type="Gene3D" id="3.40.50.300">
    <property type="entry name" value="P-loop containing nucleotide triphosphate hydrolases"/>
    <property type="match status" value="2"/>
</dbReference>
<dbReference type="GO" id="GO:0034605">
    <property type="term" value="P:cellular response to heat"/>
    <property type="evidence" value="ECO:0007669"/>
    <property type="project" value="TreeGrafter"/>
</dbReference>
<reference evidence="8" key="1">
    <citation type="submission" date="2020-10" db="EMBL/GenBank/DDBJ databases">
        <authorList>
            <person name="Gilroy R."/>
        </authorList>
    </citation>
    <scope>NUCLEOTIDE SEQUENCE</scope>
    <source>
        <strain evidence="8">CHK147-3167</strain>
    </source>
</reference>
<keyword evidence="2 6" id="KW-0547">Nucleotide-binding</keyword>
<dbReference type="PRINTS" id="PR00300">
    <property type="entry name" value="CLPPROTEASEA"/>
</dbReference>
<dbReference type="GO" id="GO:0008233">
    <property type="term" value="F:peptidase activity"/>
    <property type="evidence" value="ECO:0007669"/>
    <property type="project" value="UniProtKB-KW"/>
</dbReference>
<dbReference type="PANTHER" id="PTHR11638">
    <property type="entry name" value="ATP-DEPENDENT CLP PROTEASE"/>
    <property type="match status" value="1"/>
</dbReference>
<dbReference type="GO" id="GO:0016887">
    <property type="term" value="F:ATP hydrolysis activity"/>
    <property type="evidence" value="ECO:0007669"/>
    <property type="project" value="InterPro"/>
</dbReference>
<dbReference type="Pfam" id="PF10431">
    <property type="entry name" value="ClpB_D2-small"/>
    <property type="match status" value="1"/>
</dbReference>
<dbReference type="InterPro" id="IPR027417">
    <property type="entry name" value="P-loop_NTPase"/>
</dbReference>
<keyword evidence="8" id="KW-0645">Protease</keyword>
<keyword evidence="8" id="KW-0378">Hydrolase</keyword>
<dbReference type="EMBL" id="DVFV01000079">
    <property type="protein sequence ID" value="HIQ90826.1"/>
    <property type="molecule type" value="Genomic_DNA"/>
</dbReference>
<dbReference type="InterPro" id="IPR019489">
    <property type="entry name" value="Clp_ATPase_C"/>
</dbReference>
<dbReference type="AlphaFoldDB" id="A0A9D1CZW9"/>
<dbReference type="FunFam" id="3.40.50.300:FF:000010">
    <property type="entry name" value="Chaperone clpB 1, putative"/>
    <property type="match status" value="1"/>
</dbReference>
<proteinExistence type="inferred from homology"/>
<evidence type="ECO:0000256" key="5">
    <source>
        <dbReference type="PROSITE-ProRule" id="PRU01251"/>
    </source>
</evidence>
<dbReference type="InterPro" id="IPR003593">
    <property type="entry name" value="AAA+_ATPase"/>
</dbReference>
<dbReference type="SMART" id="SM00382">
    <property type="entry name" value="AAA"/>
    <property type="match status" value="2"/>
</dbReference>
<organism evidence="8 9">
    <name type="scientific">Candidatus Coprosoma intestinipullorum</name>
    <dbReference type="NCBI Taxonomy" id="2840752"/>
    <lineage>
        <taxon>Bacteria</taxon>
        <taxon>Bacillati</taxon>
        <taxon>Bacillota</taxon>
        <taxon>Bacillota incertae sedis</taxon>
        <taxon>Candidatus Coprosoma</taxon>
    </lineage>
</organism>
<evidence type="ECO:0000259" key="7">
    <source>
        <dbReference type="PROSITE" id="PS51903"/>
    </source>
</evidence>
<keyword evidence="4 6" id="KW-0143">Chaperone</keyword>
<dbReference type="InterPro" id="IPR001270">
    <property type="entry name" value="ClpA/B"/>
</dbReference>
<name>A0A9D1CZW9_9FIRM</name>
<evidence type="ECO:0000256" key="1">
    <source>
        <dbReference type="ARBA" id="ARBA00022737"/>
    </source>
</evidence>
<dbReference type="SUPFAM" id="SSF81923">
    <property type="entry name" value="Double Clp-N motif"/>
    <property type="match status" value="1"/>
</dbReference>